<dbReference type="InterPro" id="IPR006142">
    <property type="entry name" value="INTEIN"/>
</dbReference>
<dbReference type="AlphaFoldDB" id="A0A2M7K7B2"/>
<keyword evidence="1" id="KW-0068">Autocatalytic cleavage</keyword>
<accession>A0A2M7K7B2</accession>
<evidence type="ECO:0000259" key="3">
    <source>
        <dbReference type="PROSITE" id="PS50819"/>
    </source>
</evidence>
<gene>
    <name evidence="4" type="ORF">COZ58_05415</name>
</gene>
<dbReference type="GO" id="GO:0004519">
    <property type="term" value="F:endonuclease activity"/>
    <property type="evidence" value="ECO:0007669"/>
    <property type="project" value="InterPro"/>
</dbReference>
<dbReference type="InterPro" id="IPR006141">
    <property type="entry name" value="Intein_N"/>
</dbReference>
<dbReference type="PRINTS" id="PR00379">
    <property type="entry name" value="INTEIN"/>
</dbReference>
<dbReference type="InterPro" id="IPR012833">
    <property type="entry name" value="NrdD"/>
</dbReference>
<evidence type="ECO:0000313" key="5">
    <source>
        <dbReference type="Proteomes" id="UP000231493"/>
    </source>
</evidence>
<dbReference type="InterPro" id="IPR004860">
    <property type="entry name" value="LAGLIDADG_dom"/>
</dbReference>
<dbReference type="InterPro" id="IPR027434">
    <property type="entry name" value="Homing_endonucl"/>
</dbReference>
<organism evidence="4 5">
    <name type="scientific">Candidatus Infernicultor aquiphilus</name>
    <dbReference type="NCBI Taxonomy" id="1805029"/>
    <lineage>
        <taxon>Bacteria</taxon>
        <taxon>Pseudomonadati</taxon>
        <taxon>Atribacterota</taxon>
        <taxon>Candidatus Phoenicimicrobiia</taxon>
        <taxon>Candidatus Pheonicimicrobiales</taxon>
        <taxon>Candidatus Phoenicimicrobiaceae</taxon>
        <taxon>Candidatus Infernicultor</taxon>
    </lineage>
</organism>
<dbReference type="EMBL" id="PFIP01000113">
    <property type="protein sequence ID" value="PIX34007.1"/>
    <property type="molecule type" value="Genomic_DNA"/>
</dbReference>
<dbReference type="GO" id="GO:0009265">
    <property type="term" value="P:2'-deoxyribonucleotide biosynthetic process"/>
    <property type="evidence" value="ECO:0007669"/>
    <property type="project" value="TreeGrafter"/>
</dbReference>
<evidence type="ECO:0000256" key="2">
    <source>
        <dbReference type="ARBA" id="ARBA00023000"/>
    </source>
</evidence>
<comment type="caution">
    <text evidence="4">The sequence shown here is derived from an EMBL/GenBank/DDBJ whole genome shotgun (WGS) entry which is preliminary data.</text>
</comment>
<dbReference type="InterPro" id="IPR030934">
    <property type="entry name" value="Intein_C"/>
</dbReference>
<dbReference type="PROSITE" id="PS50817">
    <property type="entry name" value="INTEIN_N_TER"/>
    <property type="match status" value="1"/>
</dbReference>
<evidence type="ECO:0000256" key="1">
    <source>
        <dbReference type="ARBA" id="ARBA00022813"/>
    </source>
</evidence>
<dbReference type="GO" id="GO:0031250">
    <property type="term" value="C:anaerobic ribonucleoside-triphosphate reductase complex"/>
    <property type="evidence" value="ECO:0007669"/>
    <property type="project" value="TreeGrafter"/>
</dbReference>
<feature type="non-terminal residue" evidence="4">
    <location>
        <position position="1"/>
    </location>
</feature>
<dbReference type="PROSITE" id="PS50818">
    <property type="entry name" value="INTEIN_C_TER"/>
    <property type="match status" value="1"/>
</dbReference>
<dbReference type="InterPro" id="IPR003586">
    <property type="entry name" value="Hint_dom_C"/>
</dbReference>
<feature type="domain" description="DOD-type homing endonuclease" evidence="3">
    <location>
        <begin position="168"/>
        <end position="295"/>
    </location>
</feature>
<sequence>QSLRGKEKIYVYDTQEKELKSIPIERFYHNFNKDKDRDRYFTISIDRLTGKPVLGKIYQAIRHQRKNKLVEIKTGLGGKICVTDDHSLFTLNENGEIIEIKPSQNPENILSLSSFPIYDNKKNVDVTDYLSEDLYVKINDEYIDLRCNSHYHNKLKIYIPLTKEFATLLGYYVAEGNCTPTSVFISCRDDQEKENIAHLVKTIFVDETTVTILQKGVRFSGSLYSSLFKKLCGNGAINKKIPDFILFGKDEIIKAFLAGYLSGDGYIENKNKIGCSTISETLKSHLWLVFTKIGCLPTIKDKDRSKEKIIIKGNEVKKTHLQYVLTIGINSFDKVYFSLERKEEERKKCLERFKNKPSYKQYDQRRYDYNQLKPLIKKIFGAKISLKSYPLSVQWIDKIKRRVNNSLIGLPNPSVEGVGKEEIPLLFKKLFIFDNVQPHSDLNSSSMYFDIRNINSFPQQILAKNIIKKQIKRLKNLKSILYKASNLLPVEVIDQKEIKEQDRYVYDISVEKYENFLTTDGLLAHNSLFLDFNVHLGVPDYLKKVPAIGPGGEYTGKNYGEYEIESQLFLKALMEVWKEGDCNKKVFAFPKMDLHINNRSFEDPEQKKLLEYACEVASENGSPYFIFDRDDISLASCCRLRTRITDQEMITHPEKLRFAGIQNVTINLPQCAYRAFSNRGISDSSFNYSKMENIELFFEKIDQALHLAIQAHLQKKKFLKMMMVNSDGALWEIGKIAEDGKPYVDLDQGTYLIGLIGLNEAVQYISGDQLHESEKAYKLGLKIVSFMSLKCEEYSEKFNLKLSLEESPAESAAGRLAKIDLQEFPDSKKVIKGDPEKDEVYYTNSIHFAASAPLDLITRIVKQSKFHPLIKSGAIIHAFVGENLPSPESIYNLIKKVWENTQCSQLTISPEFTICNLCNKVSRGLTENCNYCGSKDVYGVTRIVGYYSKITNWNKNKIGELKDRHSGNYKIVVSE</sequence>
<dbReference type="Pfam" id="PF14528">
    <property type="entry name" value="LAGLIDADG_3"/>
    <property type="match status" value="1"/>
</dbReference>
<dbReference type="SUPFAM" id="SSF51998">
    <property type="entry name" value="PFL-like glycyl radical enzymes"/>
    <property type="match status" value="1"/>
</dbReference>
<dbReference type="GO" id="GO:0006260">
    <property type="term" value="P:DNA replication"/>
    <property type="evidence" value="ECO:0007669"/>
    <property type="project" value="InterPro"/>
</dbReference>
<name>A0A2M7K7B2_9BACT</name>
<evidence type="ECO:0000313" key="4">
    <source>
        <dbReference type="EMBL" id="PIX34007.1"/>
    </source>
</evidence>
<dbReference type="Pfam" id="PF14890">
    <property type="entry name" value="Intein_splicing"/>
    <property type="match status" value="1"/>
</dbReference>
<protein>
    <recommendedName>
        <fullName evidence="3">DOD-type homing endonuclease domain-containing protein</fullName>
    </recommendedName>
</protein>
<dbReference type="NCBIfam" id="TIGR01443">
    <property type="entry name" value="intein_Cterm"/>
    <property type="match status" value="1"/>
</dbReference>
<dbReference type="PANTHER" id="PTHR21075">
    <property type="entry name" value="ANAEROBIC RIBONUCLEOSIDE-TRIPHOSPHATE REDUCTASE"/>
    <property type="match status" value="1"/>
</dbReference>
<dbReference type="GO" id="GO:0016539">
    <property type="term" value="P:intein-mediated protein splicing"/>
    <property type="evidence" value="ECO:0007669"/>
    <property type="project" value="InterPro"/>
</dbReference>
<dbReference type="SUPFAM" id="SSF51294">
    <property type="entry name" value="Hedgehog/intein (Hint) domain"/>
    <property type="match status" value="1"/>
</dbReference>
<dbReference type="InterPro" id="IPR036844">
    <property type="entry name" value="Hint_dom_sf"/>
</dbReference>
<dbReference type="Gene3D" id="3.10.28.10">
    <property type="entry name" value="Homing endonucleases"/>
    <property type="match status" value="1"/>
</dbReference>
<dbReference type="GO" id="GO:0008998">
    <property type="term" value="F:ribonucleoside-triphosphate reductase (thioredoxin) activity"/>
    <property type="evidence" value="ECO:0007669"/>
    <property type="project" value="InterPro"/>
</dbReference>
<dbReference type="InterPro" id="IPR004042">
    <property type="entry name" value="Intein_endonuc_central"/>
</dbReference>
<dbReference type="PROSITE" id="PS50819">
    <property type="entry name" value="INTEIN_ENDONUCLEASE"/>
    <property type="match status" value="1"/>
</dbReference>
<dbReference type="PANTHER" id="PTHR21075:SF0">
    <property type="entry name" value="ANAEROBIC RIBONUCLEOSIDE-TRIPHOSPHATE REDUCTASE"/>
    <property type="match status" value="1"/>
</dbReference>
<dbReference type="NCBIfam" id="TIGR01445">
    <property type="entry name" value="intein_Nterm"/>
    <property type="match status" value="1"/>
</dbReference>
<proteinExistence type="predicted"/>
<reference evidence="5" key="1">
    <citation type="submission" date="2017-09" db="EMBL/GenBank/DDBJ databases">
        <title>Depth-based differentiation of microbial function through sediment-hosted aquifers and enrichment of novel symbionts in the deep terrestrial subsurface.</title>
        <authorList>
            <person name="Probst A.J."/>
            <person name="Ladd B."/>
            <person name="Jarett J.K."/>
            <person name="Geller-Mcgrath D.E."/>
            <person name="Sieber C.M."/>
            <person name="Emerson J.B."/>
            <person name="Anantharaman K."/>
            <person name="Thomas B.C."/>
            <person name="Malmstrom R."/>
            <person name="Stieglmeier M."/>
            <person name="Klingl A."/>
            <person name="Woyke T."/>
            <person name="Ryan C.M."/>
            <person name="Banfield J.F."/>
        </authorList>
    </citation>
    <scope>NUCLEOTIDE SEQUENCE [LARGE SCALE GENOMIC DNA]</scope>
</reference>
<dbReference type="Gene3D" id="3.20.70.20">
    <property type="match status" value="1"/>
</dbReference>
<dbReference type="Pfam" id="PF13597">
    <property type="entry name" value="NRDD"/>
    <property type="match status" value="1"/>
</dbReference>
<dbReference type="SMART" id="SM00305">
    <property type="entry name" value="HintC"/>
    <property type="match status" value="1"/>
</dbReference>
<dbReference type="Gene3D" id="2.170.16.10">
    <property type="entry name" value="Hedgehog/Intein (Hint) domain"/>
    <property type="match status" value="1"/>
</dbReference>
<keyword evidence="2" id="KW-0651">Protein splicing</keyword>
<dbReference type="GO" id="GO:0004748">
    <property type="term" value="F:ribonucleoside-diphosphate reductase activity, thioredoxin disulfide as acceptor"/>
    <property type="evidence" value="ECO:0007669"/>
    <property type="project" value="TreeGrafter"/>
</dbReference>
<dbReference type="Proteomes" id="UP000231493">
    <property type="component" value="Unassembled WGS sequence"/>
</dbReference>
<dbReference type="SUPFAM" id="SSF55608">
    <property type="entry name" value="Homing endonucleases"/>
    <property type="match status" value="1"/>
</dbReference>